<dbReference type="Gene3D" id="3.80.10.10">
    <property type="entry name" value="Ribonuclease Inhibitor"/>
    <property type="match status" value="1"/>
</dbReference>
<dbReference type="PANTHER" id="PTHR31018:SF3">
    <property type="entry name" value="RECEPTOR PROTEIN-TYROSINE KINASE"/>
    <property type="match status" value="1"/>
</dbReference>
<evidence type="ECO:0000256" key="5">
    <source>
        <dbReference type="SAM" id="SignalP"/>
    </source>
</evidence>
<gene>
    <name evidence="6" type="ORF">N7492_002968</name>
</gene>
<dbReference type="GO" id="GO:0005886">
    <property type="term" value="C:plasma membrane"/>
    <property type="evidence" value="ECO:0007669"/>
    <property type="project" value="TreeGrafter"/>
</dbReference>
<dbReference type="InterPro" id="IPR026906">
    <property type="entry name" value="LRR_5"/>
</dbReference>
<evidence type="ECO:0000313" key="6">
    <source>
        <dbReference type="EMBL" id="KAJ5179758.1"/>
    </source>
</evidence>
<dbReference type="GO" id="GO:0031505">
    <property type="term" value="P:fungal-type cell wall organization"/>
    <property type="evidence" value="ECO:0007669"/>
    <property type="project" value="TreeGrafter"/>
</dbReference>
<feature type="chain" id="PRO_5040945757" description="GPI-anchored cell wall organization protein Ecm33" evidence="5">
    <location>
        <begin position="20"/>
        <end position="397"/>
    </location>
</feature>
<dbReference type="GO" id="GO:0009277">
    <property type="term" value="C:fungal-type cell wall"/>
    <property type="evidence" value="ECO:0007669"/>
    <property type="project" value="TreeGrafter"/>
</dbReference>
<evidence type="ECO:0000256" key="4">
    <source>
        <dbReference type="SAM" id="MobiDB-lite"/>
    </source>
</evidence>
<name>A0A9W9III9_9EURO</name>
<keyword evidence="3" id="KW-0325">Glycoprotein</keyword>
<dbReference type="Pfam" id="PF12454">
    <property type="entry name" value="Ecm33"/>
    <property type="match status" value="1"/>
</dbReference>
<feature type="region of interest" description="Disordered" evidence="4">
    <location>
        <begin position="335"/>
        <end position="369"/>
    </location>
</feature>
<dbReference type="PANTHER" id="PTHR31018">
    <property type="entry name" value="SPORULATION-SPECIFIC PROTEIN-RELATED"/>
    <property type="match status" value="1"/>
</dbReference>
<reference evidence="6" key="1">
    <citation type="submission" date="2022-11" db="EMBL/GenBank/DDBJ databases">
        <authorList>
            <person name="Petersen C."/>
        </authorList>
    </citation>
    <scope>NUCLEOTIDE SEQUENCE</scope>
    <source>
        <strain evidence="6">IBT 21917</strain>
    </source>
</reference>
<feature type="compositionally biased region" description="Basic and acidic residues" evidence="4">
    <location>
        <begin position="340"/>
        <end position="349"/>
    </location>
</feature>
<dbReference type="InterPro" id="IPR051648">
    <property type="entry name" value="CWI-Assembly_Regulator"/>
</dbReference>
<accession>A0A9W9III9</accession>
<dbReference type="OrthoDB" id="536881at2759"/>
<reference evidence="6" key="2">
    <citation type="journal article" date="2023" name="IMA Fungus">
        <title>Comparative genomic study of the Penicillium genus elucidates a diverse pangenome and 15 lateral gene transfer events.</title>
        <authorList>
            <person name="Petersen C."/>
            <person name="Sorensen T."/>
            <person name="Nielsen M.R."/>
            <person name="Sondergaard T.E."/>
            <person name="Sorensen J.L."/>
            <person name="Fitzpatrick D.A."/>
            <person name="Frisvad J.C."/>
            <person name="Nielsen K.L."/>
        </authorList>
    </citation>
    <scope>NUCLEOTIDE SEQUENCE</scope>
    <source>
        <strain evidence="6">IBT 21917</strain>
    </source>
</reference>
<organism evidence="6 7">
    <name type="scientific">Penicillium capsulatum</name>
    <dbReference type="NCBI Taxonomy" id="69766"/>
    <lineage>
        <taxon>Eukaryota</taxon>
        <taxon>Fungi</taxon>
        <taxon>Dikarya</taxon>
        <taxon>Ascomycota</taxon>
        <taxon>Pezizomycotina</taxon>
        <taxon>Eurotiomycetes</taxon>
        <taxon>Eurotiomycetidae</taxon>
        <taxon>Eurotiales</taxon>
        <taxon>Aspergillaceae</taxon>
        <taxon>Penicillium</taxon>
    </lineage>
</organism>
<dbReference type="GO" id="GO:0009986">
    <property type="term" value="C:cell surface"/>
    <property type="evidence" value="ECO:0007669"/>
    <property type="project" value="TreeGrafter"/>
</dbReference>
<sequence>MAFLKYLLPALAATQLVFADSKCDETTIETQSDADELASCKTVKAIKIKSTYNQALSLSGVEKIENDLICETCPDLKSISADSLSSIGGNFTLFNVTTLTDLSMPKLTSIGKIRFDSVPALTSLSFDKGVDETDDVTITNTGLNSLSGITLKKVGTLNVQANNDLREINLNDLKNASGIINLSLNKDSLSVKFPNLGTAKGMNFRNISSVEVPSLEECDGEINFAGTQFKTFYAPNLTASGDMGFSGNKELTNITLPVLKTIKGGFTITRNDKLEIIDLPKLKEVSGAIDFAGTFDTVSMGSIDIVRGKFNIQSTSSKFSCDSFDKEQKSKRPFKGTYTCKEKESDPKGINHKSGTSGGSSKTGGDSNETTGAAAVNGIATPAVGVAAFFYALAQLV</sequence>
<comment type="caution">
    <text evidence="6">The sequence shown here is derived from an EMBL/GenBank/DDBJ whole genome shotgun (WGS) entry which is preliminary data.</text>
</comment>
<keyword evidence="7" id="KW-1185">Reference proteome</keyword>
<dbReference type="InterPro" id="IPR032675">
    <property type="entry name" value="LRR_dom_sf"/>
</dbReference>
<dbReference type="EMBL" id="JAPQKO010000002">
    <property type="protein sequence ID" value="KAJ5179758.1"/>
    <property type="molecule type" value="Genomic_DNA"/>
</dbReference>
<evidence type="ECO:0000256" key="2">
    <source>
        <dbReference type="ARBA" id="ARBA00022729"/>
    </source>
</evidence>
<evidence type="ECO:0000313" key="7">
    <source>
        <dbReference type="Proteomes" id="UP001146351"/>
    </source>
</evidence>
<proteinExistence type="predicted"/>
<protein>
    <recommendedName>
        <fullName evidence="8">GPI-anchored cell wall organization protein Ecm33</fullName>
    </recommendedName>
</protein>
<comment type="subcellular location">
    <subcellularLocation>
        <location evidence="1">Cell envelope</location>
    </subcellularLocation>
</comment>
<evidence type="ECO:0000256" key="1">
    <source>
        <dbReference type="ARBA" id="ARBA00004196"/>
    </source>
</evidence>
<dbReference type="Proteomes" id="UP001146351">
    <property type="component" value="Unassembled WGS sequence"/>
</dbReference>
<dbReference type="AlphaFoldDB" id="A0A9W9III9"/>
<keyword evidence="2 5" id="KW-0732">Signal</keyword>
<dbReference type="Pfam" id="PF13306">
    <property type="entry name" value="LRR_5"/>
    <property type="match status" value="2"/>
</dbReference>
<evidence type="ECO:0000256" key="3">
    <source>
        <dbReference type="ARBA" id="ARBA00023180"/>
    </source>
</evidence>
<dbReference type="SUPFAM" id="SSF52058">
    <property type="entry name" value="L domain-like"/>
    <property type="match status" value="2"/>
</dbReference>
<evidence type="ECO:0008006" key="8">
    <source>
        <dbReference type="Google" id="ProtNLM"/>
    </source>
</evidence>
<feature type="signal peptide" evidence="5">
    <location>
        <begin position="1"/>
        <end position="19"/>
    </location>
</feature>